<keyword evidence="3" id="KW-0378">Hydrolase</keyword>
<evidence type="ECO:0000256" key="3">
    <source>
        <dbReference type="ARBA" id="ARBA00022801"/>
    </source>
</evidence>
<dbReference type="RefSeq" id="WP_099513934.1">
    <property type="nucleotide sequence ID" value="NZ_CP016617.1"/>
</dbReference>
<accession>A0A1B2ESN3</accession>
<dbReference type="SUPFAM" id="SSF55811">
    <property type="entry name" value="Nudix"/>
    <property type="match status" value="1"/>
</dbReference>
<proteinExistence type="predicted"/>
<dbReference type="GO" id="GO:0046872">
    <property type="term" value="F:metal ion binding"/>
    <property type="evidence" value="ECO:0007669"/>
    <property type="project" value="UniProtKB-KW"/>
</dbReference>
<feature type="domain" description="Nudix hydrolase" evidence="5">
    <location>
        <begin position="8"/>
        <end position="138"/>
    </location>
</feature>
<dbReference type="InterPro" id="IPR000086">
    <property type="entry name" value="NUDIX_hydrolase_dom"/>
</dbReference>
<organism evidence="6">
    <name type="scientific">Microvirga ossetica</name>
    <dbReference type="NCBI Taxonomy" id="1882682"/>
    <lineage>
        <taxon>Bacteria</taxon>
        <taxon>Pseudomonadati</taxon>
        <taxon>Pseudomonadota</taxon>
        <taxon>Alphaproteobacteria</taxon>
        <taxon>Hyphomicrobiales</taxon>
        <taxon>Methylobacteriaceae</taxon>
        <taxon>Microvirga</taxon>
    </lineage>
</organism>
<dbReference type="PANTHER" id="PTHR12629">
    <property type="entry name" value="DIPHOSPHOINOSITOL POLYPHOSPHATE PHOSPHOHYDROLASE"/>
    <property type="match status" value="1"/>
</dbReference>
<dbReference type="EMBL" id="CP016617">
    <property type="protein sequence ID" value="ANY82832.1"/>
    <property type="molecule type" value="Genomic_DNA"/>
</dbReference>
<evidence type="ECO:0000256" key="2">
    <source>
        <dbReference type="ARBA" id="ARBA00022723"/>
    </source>
</evidence>
<geneLocation type="plasmid" evidence="6">
    <name>unnamed1</name>
</geneLocation>
<reference evidence="6" key="1">
    <citation type="submission" date="2016-07" db="EMBL/GenBank/DDBJ databases">
        <title>Microvirga ossetica sp. nov. a new species of rhizobia isolated from root nodules of the legume species Vicia alpestris Steven originated from North Ossetia region in the Caucasus.</title>
        <authorList>
            <person name="Safronova V.I."/>
            <person name="Kuznetsova I.G."/>
            <person name="Sazanova A.L."/>
            <person name="Belimov A."/>
            <person name="Andronov E."/>
            <person name="Osledkin Y.S."/>
            <person name="Onishchuk O.P."/>
            <person name="Kurchak O.N."/>
            <person name="Shaposhnikov A.I."/>
            <person name="Willems A."/>
            <person name="Tikhonovich I.A."/>
        </authorList>
    </citation>
    <scope>NUCLEOTIDE SEQUENCE [LARGE SCALE GENOMIC DNA]</scope>
    <source>
        <strain evidence="6">V5/3M</strain>
        <plasmid evidence="6">unnamed1</plasmid>
    </source>
</reference>
<dbReference type="PANTHER" id="PTHR12629:SF0">
    <property type="entry name" value="DIPHOSPHOINOSITOL-POLYPHOSPHATE DIPHOSPHATASE"/>
    <property type="match status" value="1"/>
</dbReference>
<evidence type="ECO:0000256" key="4">
    <source>
        <dbReference type="ARBA" id="ARBA00022842"/>
    </source>
</evidence>
<keyword evidence="2" id="KW-0479">Metal-binding</keyword>
<dbReference type="CDD" id="cd04666">
    <property type="entry name" value="NUDIX_DIPP2_like_Nudt4"/>
    <property type="match status" value="1"/>
</dbReference>
<dbReference type="InterPro" id="IPR047198">
    <property type="entry name" value="DDP-like_NUDIX"/>
</dbReference>
<keyword evidence="4" id="KW-0460">Magnesium</keyword>
<dbReference type="GO" id="GO:0016462">
    <property type="term" value="F:pyrophosphatase activity"/>
    <property type="evidence" value="ECO:0007669"/>
    <property type="project" value="InterPro"/>
</dbReference>
<dbReference type="Gene3D" id="3.90.79.10">
    <property type="entry name" value="Nucleoside Triphosphate Pyrophosphohydrolase"/>
    <property type="match status" value="1"/>
</dbReference>
<name>A0A1B2ESN3_9HYPH</name>
<keyword evidence="6" id="KW-0614">Plasmid</keyword>
<dbReference type="PROSITE" id="PS51462">
    <property type="entry name" value="NUDIX"/>
    <property type="match status" value="1"/>
</dbReference>
<evidence type="ECO:0000313" key="6">
    <source>
        <dbReference type="EMBL" id="ANY82832.1"/>
    </source>
</evidence>
<gene>
    <name evidence="6" type="ORF">BB934_31855</name>
</gene>
<dbReference type="AlphaFoldDB" id="A0A1B2ESN3"/>
<dbReference type="InterPro" id="IPR015797">
    <property type="entry name" value="NUDIX_hydrolase-like_dom_sf"/>
</dbReference>
<dbReference type="KEGG" id="moc:BB934_31855"/>
<dbReference type="GO" id="GO:0005737">
    <property type="term" value="C:cytoplasm"/>
    <property type="evidence" value="ECO:0007669"/>
    <property type="project" value="TreeGrafter"/>
</dbReference>
<evidence type="ECO:0000256" key="1">
    <source>
        <dbReference type="ARBA" id="ARBA00001946"/>
    </source>
</evidence>
<evidence type="ECO:0000259" key="5">
    <source>
        <dbReference type="PROSITE" id="PS51462"/>
    </source>
</evidence>
<comment type="cofactor">
    <cofactor evidence="1">
        <name>Mg(2+)</name>
        <dbReference type="ChEBI" id="CHEBI:18420"/>
    </cofactor>
</comment>
<protein>
    <recommendedName>
        <fullName evidence="5">Nudix hydrolase domain-containing protein</fullName>
    </recommendedName>
</protein>
<dbReference type="Pfam" id="PF00293">
    <property type="entry name" value="NUDIX"/>
    <property type="match status" value="1"/>
</dbReference>
<sequence length="161" mass="17852">MRAREQQLRQVGALPLLVNQDGGVEVYVVTARGSGRWIIPKGNLIPGLAPHEAAAQEALEEAGLVGMAEPHCIGTFEFSRRRRGRETHCLVDVYPLTVKLQLRKWAEASQRSVLRCTLETALSLVDSSSLAFLIEQHLSPHLQSEHPRQARQPSFTSLHAC</sequence>
<dbReference type="OrthoDB" id="7066910at2"/>